<evidence type="ECO:0000256" key="2">
    <source>
        <dbReference type="ARBA" id="ARBA00022771"/>
    </source>
</evidence>
<evidence type="ECO:0000313" key="6">
    <source>
        <dbReference type="Proteomes" id="UP001206925"/>
    </source>
</evidence>
<dbReference type="PROSITE" id="PS51038">
    <property type="entry name" value="BAH"/>
    <property type="match status" value="1"/>
</dbReference>
<feature type="non-terminal residue" evidence="5">
    <location>
        <position position="180"/>
    </location>
</feature>
<dbReference type="Gene3D" id="2.30.30.490">
    <property type="match status" value="1"/>
</dbReference>
<gene>
    <name evidence="5" type="ORF">M8C21_012111</name>
</gene>
<evidence type="ECO:0000259" key="4">
    <source>
        <dbReference type="PROSITE" id="PS51038"/>
    </source>
</evidence>
<evidence type="ECO:0000256" key="3">
    <source>
        <dbReference type="ARBA" id="ARBA00022833"/>
    </source>
</evidence>
<evidence type="ECO:0000256" key="1">
    <source>
        <dbReference type="ARBA" id="ARBA00022723"/>
    </source>
</evidence>
<accession>A0AAD5CUT0</accession>
<keyword evidence="3" id="KW-0862">Zinc</keyword>
<dbReference type="GO" id="GO:0008270">
    <property type="term" value="F:zinc ion binding"/>
    <property type="evidence" value="ECO:0007669"/>
    <property type="project" value="UniProtKB-KW"/>
</dbReference>
<dbReference type="InterPro" id="IPR001025">
    <property type="entry name" value="BAH_dom"/>
</dbReference>
<dbReference type="Pfam" id="PF01426">
    <property type="entry name" value="BAH"/>
    <property type="match status" value="1"/>
</dbReference>
<feature type="domain" description="BAH" evidence="4">
    <location>
        <begin position="16"/>
        <end position="131"/>
    </location>
</feature>
<keyword evidence="1" id="KW-0479">Metal-binding</keyword>
<protein>
    <recommendedName>
        <fullName evidence="4">BAH domain-containing protein</fullName>
    </recommendedName>
</protein>
<dbReference type="Proteomes" id="UP001206925">
    <property type="component" value="Unassembled WGS sequence"/>
</dbReference>
<keyword evidence="2" id="KW-0863">Zinc-finger</keyword>
<reference evidence="5" key="1">
    <citation type="submission" date="2022-06" db="EMBL/GenBank/DDBJ databases">
        <title>Uncovering the hologenomic basis of an extraordinary plant invasion.</title>
        <authorList>
            <person name="Bieker V.C."/>
            <person name="Martin M.D."/>
            <person name="Gilbert T."/>
            <person name="Hodgins K."/>
            <person name="Battlay P."/>
            <person name="Petersen B."/>
            <person name="Wilson J."/>
        </authorList>
    </citation>
    <scope>NUCLEOTIDE SEQUENCE</scope>
    <source>
        <strain evidence="5">AA19_3_7</strain>
        <tissue evidence="5">Leaf</tissue>
    </source>
</reference>
<comment type="caution">
    <text evidence="5">The sequence shown here is derived from an EMBL/GenBank/DDBJ whole genome shotgun (WGS) entry which is preliminary data.</text>
</comment>
<sequence>MTIKTLHSFLIKRINKSIKPGDCVLMRSPDPSKPYVAKLKKIESESRGSNVSVHVQWYYRPEETIGGRKQYHGSKEVFLSDHHDVQSAETIEGKCTVHTFKRYMKLEAVGNDEFFCRFQYVSATGDFNPNKAVVFHPSCIDMTAEEAKAMEHFFCPSCLSDDQKLLQSSHVLYRHSSMKV</sequence>
<organism evidence="5 6">
    <name type="scientific">Ambrosia artemisiifolia</name>
    <name type="common">Common ragweed</name>
    <dbReference type="NCBI Taxonomy" id="4212"/>
    <lineage>
        <taxon>Eukaryota</taxon>
        <taxon>Viridiplantae</taxon>
        <taxon>Streptophyta</taxon>
        <taxon>Embryophyta</taxon>
        <taxon>Tracheophyta</taxon>
        <taxon>Spermatophyta</taxon>
        <taxon>Magnoliopsida</taxon>
        <taxon>eudicotyledons</taxon>
        <taxon>Gunneridae</taxon>
        <taxon>Pentapetalae</taxon>
        <taxon>asterids</taxon>
        <taxon>campanulids</taxon>
        <taxon>Asterales</taxon>
        <taxon>Asteraceae</taxon>
        <taxon>Asteroideae</taxon>
        <taxon>Heliantheae alliance</taxon>
        <taxon>Heliantheae</taxon>
        <taxon>Ambrosia</taxon>
    </lineage>
</organism>
<dbReference type="PANTHER" id="PTHR46364">
    <property type="entry name" value="OS08G0421900 PROTEIN"/>
    <property type="match status" value="1"/>
</dbReference>
<dbReference type="AlphaFoldDB" id="A0AAD5CUT0"/>
<proteinExistence type="predicted"/>
<dbReference type="EMBL" id="JAMZMK010006565">
    <property type="protein sequence ID" value="KAI7748304.1"/>
    <property type="molecule type" value="Genomic_DNA"/>
</dbReference>
<dbReference type="InterPro" id="IPR043151">
    <property type="entry name" value="BAH_sf"/>
</dbReference>
<dbReference type="Gene3D" id="3.30.40.10">
    <property type="entry name" value="Zinc/RING finger domain, C3HC4 (zinc finger)"/>
    <property type="match status" value="1"/>
</dbReference>
<dbReference type="GO" id="GO:0003682">
    <property type="term" value="F:chromatin binding"/>
    <property type="evidence" value="ECO:0007669"/>
    <property type="project" value="InterPro"/>
</dbReference>
<dbReference type="InterPro" id="IPR013083">
    <property type="entry name" value="Znf_RING/FYVE/PHD"/>
</dbReference>
<name>A0AAD5CUT0_AMBAR</name>
<evidence type="ECO:0000313" key="5">
    <source>
        <dbReference type="EMBL" id="KAI7748304.1"/>
    </source>
</evidence>
<dbReference type="InterPro" id="IPR011011">
    <property type="entry name" value="Znf_FYVE_PHD"/>
</dbReference>
<dbReference type="SMART" id="SM00439">
    <property type="entry name" value="BAH"/>
    <property type="match status" value="1"/>
</dbReference>
<keyword evidence="6" id="KW-1185">Reference proteome</keyword>
<dbReference type="SUPFAM" id="SSF57903">
    <property type="entry name" value="FYVE/PHD zinc finger"/>
    <property type="match status" value="1"/>
</dbReference>